<dbReference type="GO" id="GO:0008843">
    <property type="term" value="F:endochitinase activity"/>
    <property type="evidence" value="ECO:0007669"/>
    <property type="project" value="UniProtKB-EC"/>
</dbReference>
<keyword evidence="2 7" id="KW-0378">Hydrolase</keyword>
<evidence type="ECO:0000256" key="1">
    <source>
        <dbReference type="ARBA" id="ARBA00000822"/>
    </source>
</evidence>
<dbReference type="InterPro" id="IPR029070">
    <property type="entry name" value="Chitinase_insertion_sf"/>
</dbReference>
<dbReference type="GeneID" id="19198318"/>
<dbReference type="GO" id="GO:0000272">
    <property type="term" value="P:polysaccharide catabolic process"/>
    <property type="evidence" value="ECO:0007669"/>
    <property type="project" value="UniProtKB-KW"/>
</dbReference>
<dbReference type="InterPro" id="IPR011583">
    <property type="entry name" value="Chitinase_II/V-like_cat"/>
</dbReference>
<dbReference type="GO" id="GO:0005576">
    <property type="term" value="C:extracellular region"/>
    <property type="evidence" value="ECO:0007669"/>
    <property type="project" value="TreeGrafter"/>
</dbReference>
<organism evidence="10 11">
    <name type="scientific">Coniophora puteana (strain RWD-64-598)</name>
    <name type="common">Brown rot fungus</name>
    <dbReference type="NCBI Taxonomy" id="741705"/>
    <lineage>
        <taxon>Eukaryota</taxon>
        <taxon>Fungi</taxon>
        <taxon>Dikarya</taxon>
        <taxon>Basidiomycota</taxon>
        <taxon>Agaricomycotina</taxon>
        <taxon>Agaricomycetes</taxon>
        <taxon>Agaricomycetidae</taxon>
        <taxon>Boletales</taxon>
        <taxon>Coniophorineae</taxon>
        <taxon>Coniophoraceae</taxon>
        <taxon>Coniophora</taxon>
    </lineage>
</organism>
<evidence type="ECO:0000259" key="9">
    <source>
        <dbReference type="PROSITE" id="PS51910"/>
    </source>
</evidence>
<dbReference type="GO" id="GO:0006032">
    <property type="term" value="P:chitin catabolic process"/>
    <property type="evidence" value="ECO:0007669"/>
    <property type="project" value="UniProtKB-KW"/>
</dbReference>
<gene>
    <name evidence="10" type="ORF">CONPUDRAFT_101782</name>
</gene>
<dbReference type="InterPro" id="IPR001223">
    <property type="entry name" value="Glyco_hydro18_cat"/>
</dbReference>
<dbReference type="PANTHER" id="PTHR11177:SF317">
    <property type="entry name" value="CHITINASE 12-RELATED"/>
    <property type="match status" value="1"/>
</dbReference>
<evidence type="ECO:0000313" key="11">
    <source>
        <dbReference type="Proteomes" id="UP000053558"/>
    </source>
</evidence>
<keyword evidence="11" id="KW-1185">Reference proteome</keyword>
<dbReference type="RefSeq" id="XP_007766987.1">
    <property type="nucleotide sequence ID" value="XM_007768797.1"/>
</dbReference>
<protein>
    <submittedName>
        <fullName evidence="10">Glycoside hydrolase family 18 protein</fullName>
    </submittedName>
</protein>
<dbReference type="PANTHER" id="PTHR11177">
    <property type="entry name" value="CHITINASE"/>
    <property type="match status" value="1"/>
</dbReference>
<comment type="caution">
    <text evidence="10">The sequence shown here is derived from an EMBL/GenBank/DDBJ whole genome shotgun (WGS) entry which is preliminary data.</text>
</comment>
<evidence type="ECO:0000256" key="7">
    <source>
        <dbReference type="RuleBase" id="RU000489"/>
    </source>
</evidence>
<keyword evidence="3" id="KW-0146">Chitin degradation</keyword>
<dbReference type="KEGG" id="cput:CONPUDRAFT_101782"/>
<dbReference type="GO" id="GO:0008061">
    <property type="term" value="F:chitin binding"/>
    <property type="evidence" value="ECO:0007669"/>
    <property type="project" value="InterPro"/>
</dbReference>
<evidence type="ECO:0000256" key="5">
    <source>
        <dbReference type="ARBA" id="ARBA00023295"/>
    </source>
</evidence>
<feature type="domain" description="GH18" evidence="9">
    <location>
        <begin position="6"/>
        <end position="415"/>
    </location>
</feature>
<sequence>MQTQGKYSVGYFTNWGIYDRKFAPNLIPARDLTHLLYAFAKIDHSGKVMLSDPWADVEIHHEGSAETAGRNLYGNLEAIYKLKHENPHLKTLLSIGGWSYRESFHPIVVNSSLRAHFVRSSVQLLEDYGFDGLDIDYEYPSNPQQAIGFAELLRELRFALDEHAEAKNRLLGGRYCRFLLTIAVPCSAWSYQVFDMQYSGGEHHARGSDFGERLLHHIAKPLLPALHKHGLRGPSPSQKQSLISMMDQSLDFWNLMAYDFSGTGDPEGVADHQANLYGENISGVKAVEFYESRGVHRSKLVLGFPLYGRSFAGAQGIGQDYDRSRQGGGTWESGSYDYRFLPTPGSQVYVDQGKVASYSYDGNSGELVTYDNDAVAAMKARWIQENGLGGSMYWELSGDKDTGYHHRVVEGEGSPGKEYVPGPSLVQVVNQYIGPLDMTPNWVRYEGSQYDNIRNQMGRPPR</sequence>
<proteinExistence type="inferred from homology"/>
<dbReference type="Pfam" id="PF00704">
    <property type="entry name" value="Glyco_hydro_18"/>
    <property type="match status" value="2"/>
</dbReference>
<keyword evidence="4" id="KW-0119">Carbohydrate metabolism</keyword>
<dbReference type="SUPFAM" id="SSF54556">
    <property type="entry name" value="Chitinase insertion domain"/>
    <property type="match status" value="1"/>
</dbReference>
<dbReference type="Gene3D" id="3.10.50.10">
    <property type="match status" value="1"/>
</dbReference>
<evidence type="ECO:0000256" key="6">
    <source>
        <dbReference type="ARBA" id="ARBA00023326"/>
    </source>
</evidence>
<dbReference type="InterPro" id="IPR001579">
    <property type="entry name" value="Glyco_hydro_18_chit_AS"/>
</dbReference>
<keyword evidence="5 7" id="KW-0326">Glycosidase</keyword>
<evidence type="ECO:0000256" key="4">
    <source>
        <dbReference type="ARBA" id="ARBA00023277"/>
    </source>
</evidence>
<dbReference type="EMBL" id="JH711576">
    <property type="protein sequence ID" value="EIW83147.1"/>
    <property type="molecule type" value="Genomic_DNA"/>
</dbReference>
<name>A0A5M3MVW1_CONPW</name>
<accession>A0A5M3MVW1</accession>
<evidence type="ECO:0000256" key="2">
    <source>
        <dbReference type="ARBA" id="ARBA00022801"/>
    </source>
</evidence>
<dbReference type="Gene3D" id="3.20.20.80">
    <property type="entry name" value="Glycosidases"/>
    <property type="match status" value="1"/>
</dbReference>
<dbReference type="OMA" id="FIQHCQA"/>
<keyword evidence="6" id="KW-0624">Polysaccharide degradation</keyword>
<dbReference type="PROSITE" id="PS01095">
    <property type="entry name" value="GH18_1"/>
    <property type="match status" value="1"/>
</dbReference>
<dbReference type="Proteomes" id="UP000053558">
    <property type="component" value="Unassembled WGS sequence"/>
</dbReference>
<dbReference type="OrthoDB" id="76388at2759"/>
<dbReference type="SUPFAM" id="SSF51445">
    <property type="entry name" value="(Trans)glycosidases"/>
    <property type="match status" value="1"/>
</dbReference>
<dbReference type="CDD" id="cd06548">
    <property type="entry name" value="GH18_chitinase"/>
    <property type="match status" value="1"/>
</dbReference>
<dbReference type="AlphaFoldDB" id="A0A5M3MVW1"/>
<dbReference type="InterPro" id="IPR017853">
    <property type="entry name" value="GH"/>
</dbReference>
<evidence type="ECO:0000256" key="8">
    <source>
        <dbReference type="RuleBase" id="RU004453"/>
    </source>
</evidence>
<dbReference type="SMART" id="SM00636">
    <property type="entry name" value="Glyco_18"/>
    <property type="match status" value="1"/>
</dbReference>
<evidence type="ECO:0000313" key="10">
    <source>
        <dbReference type="EMBL" id="EIW83147.1"/>
    </source>
</evidence>
<comment type="similarity">
    <text evidence="8">Belongs to the glycosyl hydrolase 18 family.</text>
</comment>
<dbReference type="PROSITE" id="PS51910">
    <property type="entry name" value="GH18_2"/>
    <property type="match status" value="1"/>
</dbReference>
<dbReference type="InterPro" id="IPR050314">
    <property type="entry name" value="Glycosyl_Hydrlase_18"/>
</dbReference>
<evidence type="ECO:0000256" key="3">
    <source>
        <dbReference type="ARBA" id="ARBA00023024"/>
    </source>
</evidence>
<comment type="catalytic activity">
    <reaction evidence="1">
        <text>Random endo-hydrolysis of N-acetyl-beta-D-glucosaminide (1-&gt;4)-beta-linkages in chitin and chitodextrins.</text>
        <dbReference type="EC" id="3.2.1.14"/>
    </reaction>
</comment>
<reference evidence="11" key="1">
    <citation type="journal article" date="2012" name="Science">
        <title>The Paleozoic origin of enzymatic lignin decomposition reconstructed from 31 fungal genomes.</title>
        <authorList>
            <person name="Floudas D."/>
            <person name="Binder M."/>
            <person name="Riley R."/>
            <person name="Barry K."/>
            <person name="Blanchette R.A."/>
            <person name="Henrissat B."/>
            <person name="Martinez A.T."/>
            <person name="Otillar R."/>
            <person name="Spatafora J.W."/>
            <person name="Yadav J.S."/>
            <person name="Aerts A."/>
            <person name="Benoit I."/>
            <person name="Boyd A."/>
            <person name="Carlson A."/>
            <person name="Copeland A."/>
            <person name="Coutinho P.M."/>
            <person name="de Vries R.P."/>
            <person name="Ferreira P."/>
            <person name="Findley K."/>
            <person name="Foster B."/>
            <person name="Gaskell J."/>
            <person name="Glotzer D."/>
            <person name="Gorecki P."/>
            <person name="Heitman J."/>
            <person name="Hesse C."/>
            <person name="Hori C."/>
            <person name="Igarashi K."/>
            <person name="Jurgens J.A."/>
            <person name="Kallen N."/>
            <person name="Kersten P."/>
            <person name="Kohler A."/>
            <person name="Kuees U."/>
            <person name="Kumar T.K.A."/>
            <person name="Kuo A."/>
            <person name="LaButti K."/>
            <person name="Larrondo L.F."/>
            <person name="Lindquist E."/>
            <person name="Ling A."/>
            <person name="Lombard V."/>
            <person name="Lucas S."/>
            <person name="Lundell T."/>
            <person name="Martin R."/>
            <person name="McLaughlin D.J."/>
            <person name="Morgenstern I."/>
            <person name="Morin E."/>
            <person name="Murat C."/>
            <person name="Nagy L.G."/>
            <person name="Nolan M."/>
            <person name="Ohm R.A."/>
            <person name="Patyshakuliyeva A."/>
            <person name="Rokas A."/>
            <person name="Ruiz-Duenas F.J."/>
            <person name="Sabat G."/>
            <person name="Salamov A."/>
            <person name="Samejima M."/>
            <person name="Schmutz J."/>
            <person name="Slot J.C."/>
            <person name="St John F."/>
            <person name="Stenlid J."/>
            <person name="Sun H."/>
            <person name="Sun S."/>
            <person name="Syed K."/>
            <person name="Tsang A."/>
            <person name="Wiebenga A."/>
            <person name="Young D."/>
            <person name="Pisabarro A."/>
            <person name="Eastwood D.C."/>
            <person name="Martin F."/>
            <person name="Cullen D."/>
            <person name="Grigoriev I.V."/>
            <person name="Hibbett D.S."/>
        </authorList>
    </citation>
    <scope>NUCLEOTIDE SEQUENCE [LARGE SCALE GENOMIC DNA]</scope>
    <source>
        <strain evidence="11">RWD-64-598 SS2</strain>
    </source>
</reference>